<dbReference type="OrthoDB" id="2269034at2759"/>
<evidence type="ECO:0000313" key="1">
    <source>
        <dbReference type="EMBL" id="KZS90766.1"/>
    </source>
</evidence>
<dbReference type="EMBL" id="KV419419">
    <property type="protein sequence ID" value="KZS90766.1"/>
    <property type="molecule type" value="Genomic_DNA"/>
</dbReference>
<accession>A0A164RPW6</accession>
<sequence>MLPGDASEHKLGDATLEEFRDTLVDKNQEESLQPLDSSDASLPVEAASNKEIIDNTSSAAENVEQRIQESLLEAEFSLLRIQNGRSNLLLLPPETLVEIALAYRAEILGCCAGYDCTGHEEGWIEHSRARLCEILKLSQIFSCLRDIYLGTPLLWSYIELSWSSAIIEVFSERSRSLPLSLVLKARESHNCSHYSANEFASLVNFNISFLKSNIQRIENLQIVVFTGGIDVVKLWAGFKDMPAPKLKKFTFDVALNLPSRARRFLPLQNLFSDRAPNLSKLKVCLANCKEFQPKSFTALVSLALTIKAKSAILNIWDVLSQTPLLKELTLEGDGRKHRLDGKPRPDRVLKLSSCQVLRLGFYPDVTAYLLSVLEFPALTELMLSSEAYVADDGAIVSIFSPSHLPPIIKSLVSSTSELDLEIYDNMIGFIVPFRAISHIPDKCPQPFTAIRETVYDVPYVRTEECKLAFIDCVFHALKMKPEILYLDGWNPDDEWKSYEDDDVEVTQDKENPDVQEKKPKRVATFTEAVWNAILSGCPSVTTMDLQRTLPLSPFIDVLDQPTIKCPSLNQLKISIHPDDFDHQSFDRMIENRKSQGVEIEEVELDIDVFDY</sequence>
<evidence type="ECO:0000313" key="2">
    <source>
        <dbReference type="Proteomes" id="UP000076722"/>
    </source>
</evidence>
<dbReference type="AlphaFoldDB" id="A0A164RPW6"/>
<evidence type="ECO:0008006" key="3">
    <source>
        <dbReference type="Google" id="ProtNLM"/>
    </source>
</evidence>
<gene>
    <name evidence="1" type="ORF">SISNIDRAFT_551358</name>
</gene>
<organism evidence="1 2">
    <name type="scientific">Sistotremastrum niveocremeum HHB9708</name>
    <dbReference type="NCBI Taxonomy" id="1314777"/>
    <lineage>
        <taxon>Eukaryota</taxon>
        <taxon>Fungi</taxon>
        <taxon>Dikarya</taxon>
        <taxon>Basidiomycota</taxon>
        <taxon>Agaricomycotina</taxon>
        <taxon>Agaricomycetes</taxon>
        <taxon>Sistotremastrales</taxon>
        <taxon>Sistotremastraceae</taxon>
        <taxon>Sertulicium</taxon>
        <taxon>Sertulicium niveocremeum</taxon>
    </lineage>
</organism>
<dbReference type="Proteomes" id="UP000076722">
    <property type="component" value="Unassembled WGS sequence"/>
</dbReference>
<protein>
    <recommendedName>
        <fullName evidence="3">F-box domain-containing protein</fullName>
    </recommendedName>
</protein>
<reference evidence="1 2" key="1">
    <citation type="journal article" date="2016" name="Mol. Biol. Evol.">
        <title>Comparative Genomics of Early-Diverging Mushroom-Forming Fungi Provides Insights into the Origins of Lignocellulose Decay Capabilities.</title>
        <authorList>
            <person name="Nagy L.G."/>
            <person name="Riley R."/>
            <person name="Tritt A."/>
            <person name="Adam C."/>
            <person name="Daum C."/>
            <person name="Floudas D."/>
            <person name="Sun H."/>
            <person name="Yadav J.S."/>
            <person name="Pangilinan J."/>
            <person name="Larsson K.H."/>
            <person name="Matsuura K."/>
            <person name="Barry K."/>
            <person name="Labutti K."/>
            <person name="Kuo R."/>
            <person name="Ohm R.A."/>
            <person name="Bhattacharya S.S."/>
            <person name="Shirouzu T."/>
            <person name="Yoshinaga Y."/>
            <person name="Martin F.M."/>
            <person name="Grigoriev I.V."/>
            <person name="Hibbett D.S."/>
        </authorList>
    </citation>
    <scope>NUCLEOTIDE SEQUENCE [LARGE SCALE GENOMIC DNA]</scope>
    <source>
        <strain evidence="1 2">HHB9708</strain>
    </source>
</reference>
<proteinExistence type="predicted"/>
<dbReference type="STRING" id="1314777.A0A164RPW6"/>
<keyword evidence="2" id="KW-1185">Reference proteome</keyword>
<name>A0A164RPW6_9AGAM</name>